<evidence type="ECO:0000259" key="2">
    <source>
        <dbReference type="Pfam" id="PF00486"/>
    </source>
</evidence>
<evidence type="ECO:0000256" key="1">
    <source>
        <dbReference type="ARBA" id="ARBA00023125"/>
    </source>
</evidence>
<comment type="caution">
    <text evidence="3">The sequence shown here is derived from an EMBL/GenBank/DDBJ whole genome shotgun (WGS) entry which is preliminary data.</text>
</comment>
<dbReference type="Gene3D" id="1.10.10.10">
    <property type="entry name" value="Winged helix-like DNA-binding domain superfamily/Winged helix DNA-binding domain"/>
    <property type="match status" value="1"/>
</dbReference>
<dbReference type="InterPro" id="IPR051677">
    <property type="entry name" value="AfsR-DnrI-RedD_regulator"/>
</dbReference>
<dbReference type="Proteomes" id="UP000481327">
    <property type="component" value="Unassembled WGS sequence"/>
</dbReference>
<organism evidence="3 4">
    <name type="scientific">Sandarakinorhabdus fusca</name>
    <dbReference type="NCBI Taxonomy" id="1439888"/>
    <lineage>
        <taxon>Bacteria</taxon>
        <taxon>Pseudomonadati</taxon>
        <taxon>Pseudomonadota</taxon>
        <taxon>Alphaproteobacteria</taxon>
        <taxon>Sphingomonadales</taxon>
        <taxon>Sphingosinicellaceae</taxon>
        <taxon>Sandarakinorhabdus</taxon>
    </lineage>
</organism>
<dbReference type="EMBL" id="WIOL01000008">
    <property type="protein sequence ID" value="MQT18616.1"/>
    <property type="molecule type" value="Genomic_DNA"/>
</dbReference>
<dbReference type="SUPFAM" id="SSF46894">
    <property type="entry name" value="C-terminal effector domain of the bipartite response regulators"/>
    <property type="match status" value="1"/>
</dbReference>
<reference evidence="3 4" key="1">
    <citation type="submission" date="2019-09" db="EMBL/GenBank/DDBJ databases">
        <title>Polymorphobacter sp. isolated from a lake in China.</title>
        <authorList>
            <person name="Liu Z."/>
        </authorList>
    </citation>
    <scope>NUCLEOTIDE SEQUENCE [LARGE SCALE GENOMIC DNA]</scope>
    <source>
        <strain evidence="3 4">D40P</strain>
    </source>
</reference>
<keyword evidence="1" id="KW-0238">DNA-binding</keyword>
<dbReference type="InterPro" id="IPR001867">
    <property type="entry name" value="OmpR/PhoB-type_DNA-bd"/>
</dbReference>
<proteinExistence type="predicted"/>
<dbReference type="Pfam" id="PF00486">
    <property type="entry name" value="Trans_reg_C"/>
    <property type="match status" value="1"/>
</dbReference>
<evidence type="ECO:0000313" key="4">
    <source>
        <dbReference type="Proteomes" id="UP000481327"/>
    </source>
</evidence>
<dbReference type="AlphaFoldDB" id="A0A7C9GRS4"/>
<dbReference type="SUPFAM" id="SSF48452">
    <property type="entry name" value="TPR-like"/>
    <property type="match status" value="1"/>
</dbReference>
<protein>
    <recommendedName>
        <fullName evidence="2">OmpR/PhoB-type domain-containing protein</fullName>
    </recommendedName>
</protein>
<name>A0A7C9GRS4_9SPHN</name>
<dbReference type="Gene3D" id="1.25.40.10">
    <property type="entry name" value="Tetratricopeptide repeat domain"/>
    <property type="match status" value="1"/>
</dbReference>
<dbReference type="OrthoDB" id="105971at2"/>
<evidence type="ECO:0000313" key="3">
    <source>
        <dbReference type="EMBL" id="MQT18616.1"/>
    </source>
</evidence>
<dbReference type="GO" id="GO:0006355">
    <property type="term" value="P:regulation of DNA-templated transcription"/>
    <property type="evidence" value="ECO:0007669"/>
    <property type="project" value="InterPro"/>
</dbReference>
<dbReference type="RefSeq" id="WP_152579087.1">
    <property type="nucleotide sequence ID" value="NZ_JAATJI010000001.1"/>
</dbReference>
<keyword evidence="4" id="KW-1185">Reference proteome</keyword>
<gene>
    <name evidence="3" type="ORF">F3168_15290</name>
</gene>
<dbReference type="PANTHER" id="PTHR35807">
    <property type="entry name" value="TRANSCRIPTIONAL REGULATOR REDD-RELATED"/>
    <property type="match status" value="1"/>
</dbReference>
<accession>A0A7C9GRS4</accession>
<dbReference type="GO" id="GO:0003677">
    <property type="term" value="F:DNA binding"/>
    <property type="evidence" value="ECO:0007669"/>
    <property type="project" value="UniProtKB-KW"/>
</dbReference>
<sequence length="616" mass="68077">MTTEAFARPAVQKIFGLADLFLPDGTHVKLGKRARALMAMLAVSPAQSLSRDYIIQMLWGRSYREQGQISLRQCLSELRRELPETMLAADNRAIWLNPGKVQTEIDVLVAQSSNDDFVAGLSRLGRPFDSLFLPGAFEQWSADAGRSLTDRLRIEVHRRLSRQRAASQWEAVNRLAAAWLLREPSDSEANAALVLSQTEQGQTANARSTYDAFAGPASQPAIMLHPSAAPLLVVRAVREDVPLGLGLAIREEFAEGLSRFRELRIALPAAGAGEPRGPGYTLDCTVRGSQTPYLSARLATKDVGEVLWTDRQALDHDGASPRALQQQIADLVARVVATLVPTIADDAIMRPEPPVGPTYIAYLRARSLSIAPASHEAALASARALQQLISNDPDFIPAYAPLARLLNTDYFYTRLGSTGPGHRAQAQTLSNVAYASDSKDAHVNSLMGWCALRRQAWDEAERHFNEVVWLNPLNFDRLNEAGDGLVYLGEIDRGERLIESARALRGRFDAYYWNDIGKVRLFRGELDSACDAFEAGGDSLIWTPVYAAIAFALAGRNPASMRERALARLKICWPDREAMTVDRILTFFHFHHPFRLKEPQQLMESGLRQAFAGKLA</sequence>
<dbReference type="InterPro" id="IPR011990">
    <property type="entry name" value="TPR-like_helical_dom_sf"/>
</dbReference>
<dbReference type="GO" id="GO:0000160">
    <property type="term" value="P:phosphorelay signal transduction system"/>
    <property type="evidence" value="ECO:0007669"/>
    <property type="project" value="InterPro"/>
</dbReference>
<dbReference type="InterPro" id="IPR036388">
    <property type="entry name" value="WH-like_DNA-bd_sf"/>
</dbReference>
<dbReference type="InterPro" id="IPR016032">
    <property type="entry name" value="Sig_transdc_resp-reg_C-effctor"/>
</dbReference>
<feature type="domain" description="OmpR/PhoB-type" evidence="2">
    <location>
        <begin position="25"/>
        <end position="85"/>
    </location>
</feature>